<dbReference type="InterPro" id="IPR011990">
    <property type="entry name" value="TPR-like_helical_dom_sf"/>
</dbReference>
<evidence type="ECO:0000313" key="3">
    <source>
        <dbReference type="Proteomes" id="UP001226651"/>
    </source>
</evidence>
<dbReference type="InterPro" id="IPR052945">
    <property type="entry name" value="Mitotic_Regulator"/>
</dbReference>
<dbReference type="RefSeq" id="WP_285804464.1">
    <property type="nucleotide sequence ID" value="NZ_CP127389.1"/>
</dbReference>
<dbReference type="Proteomes" id="UP001226651">
    <property type="component" value="Chromosome"/>
</dbReference>
<protein>
    <submittedName>
        <fullName evidence="2">Sel1 repeat family protein</fullName>
    </submittedName>
</protein>
<keyword evidence="1" id="KW-0175">Coiled coil</keyword>
<organism evidence="2 3">
    <name type="scientific">Proteus appendicitidis</name>
    <dbReference type="NCBI Taxonomy" id="3034648"/>
    <lineage>
        <taxon>Bacteria</taxon>
        <taxon>Pseudomonadati</taxon>
        <taxon>Pseudomonadota</taxon>
        <taxon>Gammaproteobacteria</taxon>
        <taxon>Enterobacterales</taxon>
        <taxon>Morganellaceae</taxon>
        <taxon>Proteus</taxon>
    </lineage>
</organism>
<name>A0ABY8Y3N3_9GAMM</name>
<proteinExistence type="predicted"/>
<dbReference type="Pfam" id="PF08238">
    <property type="entry name" value="Sel1"/>
    <property type="match status" value="6"/>
</dbReference>
<keyword evidence="3" id="KW-1185">Reference proteome</keyword>
<sequence length="831" mass="97115">MSRKIKNILIFLSLIIVVLGLYFKKDKVEPMSDEAGRNTEYALTPIDGDQSLVEKKATLEALEKLAKTGNKEAIYQYLNSPDSPKRSLKTEALIQPFIESKDPKMMYLKYTLIREDINLLLDAANANYPDAVYLLYQIYNGDKESDLLRKDALLAEVYLTLSADLDHQDGLIKKIEELTQNNSNNLPYFSETLKKYIDKLLEKYPDSYQAMLTVANVYSNSKSCFYDPNKAFELVRSAYKIQQSPESKLSLAKLYANGEGTVQDLKKAVDLLQENIRDNKLLEESQYTLARIYFEFDISEYITKEHIVDILKESLNKNKANTFNQDYRLAHYYADILLDQDAIKNNEYAFSLYKKASYYTYAAYLHQAIAIIKYKNRINNDVFIYVIKALEDDLENGVLTKKERKEGYDLLFKYGMNSPRVIDFIVERALSDEGVRTQIQPLLNKNINLAFKYTIRNIIYENSAQTINEEKLRKYYKDIFKLAELGSSDAMQFIVTTRYVDENMPGRLYQDYNFDNLTNITTKERFAWRHKCADLGNNICLKDLSLIYQDGKDGIQKDTIKAQEYEKRISIDLSSPELELYEIVTRTREGRDNDLNRLMKQEESDRKLLELARFYSYEDRQKSFIYAEKAYNLGNKKASEYLYNYYMENICKDKDNINKATNYFKEWIETEKPRSNEFTYNSARIIADYYLEAPCSIEKNLDKAIEWYQLSLGYPFGIDSRIYTELNKMYSNGVDNVSQDPAVNMYVSALKNHNDYVIDMNIRLGKMSFAEPSFSKLYEAYLFKGDAKEAYYYGLLLNRDVNNVAMFYSLSESERKNIETRVAEYLNQNKQ</sequence>
<feature type="coiled-coil region" evidence="1">
    <location>
        <begin position="255"/>
        <end position="282"/>
    </location>
</feature>
<gene>
    <name evidence="2" type="ORF">QQS39_10290</name>
</gene>
<dbReference type="InterPro" id="IPR006597">
    <property type="entry name" value="Sel1-like"/>
</dbReference>
<dbReference type="PANTHER" id="PTHR43628:SF1">
    <property type="entry name" value="CHITIN SYNTHASE REGULATORY FACTOR 2-RELATED"/>
    <property type="match status" value="1"/>
</dbReference>
<evidence type="ECO:0000313" key="2">
    <source>
        <dbReference type="EMBL" id="WIV86877.1"/>
    </source>
</evidence>
<dbReference type="EMBL" id="CP127389">
    <property type="protein sequence ID" value="WIV86877.1"/>
    <property type="molecule type" value="Genomic_DNA"/>
</dbReference>
<accession>A0ABY8Y3N3</accession>
<dbReference type="Gene3D" id="1.25.40.10">
    <property type="entry name" value="Tetratricopeptide repeat domain"/>
    <property type="match status" value="2"/>
</dbReference>
<reference evidence="2 3" key="1">
    <citation type="submission" date="2023-06" db="EMBL/GenBank/DDBJ databases">
        <title>Proteus appendicitidis sp. nov., isolated from the appendiceal pus of an appendicitis patient in Yongzhou, China.</title>
        <authorList>
            <person name="Cai X."/>
        </authorList>
    </citation>
    <scope>NUCLEOTIDE SEQUENCE [LARGE SCALE GENOMIC DNA]</scope>
    <source>
        <strain evidence="2 3">HZ0627</strain>
    </source>
</reference>
<dbReference type="SUPFAM" id="SSF81901">
    <property type="entry name" value="HCP-like"/>
    <property type="match status" value="2"/>
</dbReference>
<dbReference type="PANTHER" id="PTHR43628">
    <property type="entry name" value="ACTIVATOR OF C KINASE PROTEIN 1-RELATED"/>
    <property type="match status" value="1"/>
</dbReference>
<evidence type="ECO:0000256" key="1">
    <source>
        <dbReference type="SAM" id="Coils"/>
    </source>
</evidence>